<keyword evidence="6" id="KW-0418">Kinase</keyword>
<dbReference type="SMART" id="SM00091">
    <property type="entry name" value="PAS"/>
    <property type="match status" value="2"/>
</dbReference>
<dbReference type="Gene3D" id="3.40.50.2300">
    <property type="match status" value="1"/>
</dbReference>
<evidence type="ECO:0000256" key="3">
    <source>
        <dbReference type="ARBA" id="ARBA00022553"/>
    </source>
</evidence>
<comment type="caution">
    <text evidence="15">The sequence shown here is derived from an EMBL/GenBank/DDBJ whole genome shotgun (WGS) entry which is preliminary data.</text>
</comment>
<dbReference type="PANTHER" id="PTHR43065:SF42">
    <property type="entry name" value="TWO-COMPONENT SENSOR PPRA"/>
    <property type="match status" value="1"/>
</dbReference>
<feature type="domain" description="PAC" evidence="14">
    <location>
        <begin position="99"/>
        <end position="152"/>
    </location>
</feature>
<dbReference type="SMART" id="SM00387">
    <property type="entry name" value="HATPase_c"/>
    <property type="match status" value="1"/>
</dbReference>
<keyword evidence="16" id="KW-1185">Reference proteome</keyword>
<evidence type="ECO:0000256" key="1">
    <source>
        <dbReference type="ARBA" id="ARBA00000085"/>
    </source>
</evidence>
<keyword evidence="5" id="KW-0547">Nucleotide-binding</keyword>
<feature type="domain" description="Response regulatory" evidence="12">
    <location>
        <begin position="928"/>
        <end position="1045"/>
    </location>
</feature>
<dbReference type="SMART" id="SM00086">
    <property type="entry name" value="PAC"/>
    <property type="match status" value="2"/>
</dbReference>
<dbReference type="InterPro" id="IPR000700">
    <property type="entry name" value="PAS-assoc_C"/>
</dbReference>
<evidence type="ECO:0000259" key="13">
    <source>
        <dbReference type="PROSITE" id="PS50112"/>
    </source>
</evidence>
<sequence length="1050" mass="115889">MNKFDSEKQVRGAVEDAASQALRQSEARLRLVQEIGGIGGFDYDIERDEATCTDKFYEMAGLDREGKVSLQSWADVIHPDDREKVVAKIRDAIEQRKTIDQTYRIIRPDNGETRWLKVQSAVVEDKDGGGDRYVGGVIDITRRKEIERELRDTSQRLDAILNNTQMAIFMMDDRQHCVFMNRAAEELTGYRFAETVGRPLHDVIHNQYPDGSHYPLEECPIDRAFPERNQMKGEEIFVHKDGHFYPVAFTASPIRDQDGNPIGTVIEAQNIAQSQREEFLRAAQNRVLELAISDRPIEEPLSELIAAIEKCSDHGLIGSILLLDDDGRLHHGGAHSLPQSYIGAIDGITIGPDVGSCGTAAFHKEEVHVSDIANDERWKDFRETALSHGLRACWSIPILSGKNDVLGTFALYYPQAMDAPPADLELVEFITRPASLVIERARSQQALQEKARTLATINKVGASLAAQFDLERIIQMVTDSGTELSGAAFGAFFYNVEDEGESYMLYTLSGVDRSEFENFPMPRATKVFAPTFKGEGVVRSADITTDPRYGKNSPYKGMPEGHLPVRSYLAVPVASRTGAIIGGLFFGHPEPNMFSAEHEAVLVGLAGQAAIAIDNAHLFEAAQREVKRSREAEDAVRDLNANLEVRIENAIAEREAAEDALRQAQKMEAVGQLTGGIAHDFNNLLTIISGNIDMAQRAFGENAPPKVSRALDNAMIGAERAATLTQRLLAFSRRQPLDPKLIDANRLVKDMSKLLQRTLGETIEIETDLAADLGPVEVDPIQLESAIINLAVNARDAIFEKNDAGIGTLTITTRNVDLDKELSSANMDAPPGEYACIQICDDGIGMDADQLQRAFEPFFTTKEVGKGTGLGLSMVYGFVRQSGGHISIDSTRGEGTTIAIHLPRTVRTTREDERISEPESDKLVHDGTILVCEDDDDVRAYTVDLLRDLGYRVLEAHDGESAIRLLERQPEEIDLLFTDVILPGGMTGAAVAERAREIQAGIKVLFTTGYARDVIVHDGRLDEGVELLPKPFSNSQLAVRVHEIIKRKAD</sequence>
<dbReference type="Gene3D" id="1.10.287.130">
    <property type="match status" value="1"/>
</dbReference>
<dbReference type="SUPFAM" id="SSF55785">
    <property type="entry name" value="PYP-like sensor domain (PAS domain)"/>
    <property type="match status" value="2"/>
</dbReference>
<dbReference type="InterPro" id="IPR001789">
    <property type="entry name" value="Sig_transdc_resp-reg_receiver"/>
</dbReference>
<evidence type="ECO:0000313" key="15">
    <source>
        <dbReference type="EMBL" id="MBB3762990.1"/>
    </source>
</evidence>
<dbReference type="InterPro" id="IPR029016">
    <property type="entry name" value="GAF-like_dom_sf"/>
</dbReference>
<evidence type="ECO:0000259" key="12">
    <source>
        <dbReference type="PROSITE" id="PS50110"/>
    </source>
</evidence>
<comment type="catalytic activity">
    <reaction evidence="1">
        <text>ATP + protein L-histidine = ADP + protein N-phospho-L-histidine.</text>
        <dbReference type="EC" id="2.7.13.3"/>
    </reaction>
</comment>
<dbReference type="SUPFAM" id="SSF52172">
    <property type="entry name" value="CheY-like"/>
    <property type="match status" value="1"/>
</dbReference>
<evidence type="ECO:0000256" key="4">
    <source>
        <dbReference type="ARBA" id="ARBA00022679"/>
    </source>
</evidence>
<evidence type="ECO:0000256" key="6">
    <source>
        <dbReference type="ARBA" id="ARBA00022777"/>
    </source>
</evidence>
<evidence type="ECO:0000256" key="10">
    <source>
        <dbReference type="SAM" id="Coils"/>
    </source>
</evidence>
<dbReference type="Pfam" id="PF13185">
    <property type="entry name" value="GAF_2"/>
    <property type="match status" value="2"/>
</dbReference>
<dbReference type="PRINTS" id="PR00344">
    <property type="entry name" value="BCTRLSENSOR"/>
</dbReference>
<evidence type="ECO:0000313" key="16">
    <source>
        <dbReference type="Proteomes" id="UP000578569"/>
    </source>
</evidence>
<dbReference type="InterPro" id="IPR003018">
    <property type="entry name" value="GAF"/>
</dbReference>
<dbReference type="Pfam" id="PF00072">
    <property type="entry name" value="Response_reg"/>
    <property type="match status" value="1"/>
</dbReference>
<dbReference type="SUPFAM" id="SSF55874">
    <property type="entry name" value="ATPase domain of HSP90 chaperone/DNA topoisomerase II/histidine kinase"/>
    <property type="match status" value="1"/>
</dbReference>
<evidence type="ECO:0000259" key="14">
    <source>
        <dbReference type="PROSITE" id="PS50113"/>
    </source>
</evidence>
<dbReference type="Pfam" id="PF02518">
    <property type="entry name" value="HATPase_c"/>
    <property type="match status" value="1"/>
</dbReference>
<evidence type="ECO:0000256" key="5">
    <source>
        <dbReference type="ARBA" id="ARBA00022741"/>
    </source>
</evidence>
<dbReference type="InterPro" id="IPR013767">
    <property type="entry name" value="PAS_fold"/>
</dbReference>
<dbReference type="InterPro" id="IPR003594">
    <property type="entry name" value="HATPase_dom"/>
</dbReference>
<dbReference type="PROSITE" id="PS50113">
    <property type="entry name" value="PAC"/>
    <property type="match status" value="1"/>
</dbReference>
<dbReference type="PROSITE" id="PS50109">
    <property type="entry name" value="HIS_KIN"/>
    <property type="match status" value="1"/>
</dbReference>
<dbReference type="AlphaFoldDB" id="A0A839YWX7"/>
<protein>
    <recommendedName>
        <fullName evidence="2">histidine kinase</fullName>
        <ecNumber evidence="2">2.7.13.3</ecNumber>
    </recommendedName>
</protein>
<organism evidence="15 16">
    <name type="scientific">Sphingomicrobium lutaoense</name>
    <dbReference type="NCBI Taxonomy" id="515949"/>
    <lineage>
        <taxon>Bacteria</taxon>
        <taxon>Pseudomonadati</taxon>
        <taxon>Pseudomonadota</taxon>
        <taxon>Alphaproteobacteria</taxon>
        <taxon>Sphingomonadales</taxon>
        <taxon>Sphingomonadaceae</taxon>
        <taxon>Sphingomicrobium</taxon>
    </lineage>
</organism>
<dbReference type="PROSITE" id="PS50112">
    <property type="entry name" value="PAS"/>
    <property type="match status" value="2"/>
</dbReference>
<keyword evidence="4" id="KW-0808">Transferase</keyword>
<dbReference type="Proteomes" id="UP000578569">
    <property type="component" value="Unassembled WGS sequence"/>
</dbReference>
<dbReference type="Gene3D" id="3.30.450.40">
    <property type="match status" value="2"/>
</dbReference>
<keyword evidence="3 9" id="KW-0597">Phosphoprotein</keyword>
<feature type="coiled-coil region" evidence="10">
    <location>
        <begin position="622"/>
        <end position="667"/>
    </location>
</feature>
<dbReference type="Gene3D" id="3.30.565.10">
    <property type="entry name" value="Histidine kinase-like ATPase, C-terminal domain"/>
    <property type="match status" value="1"/>
</dbReference>
<dbReference type="Gene3D" id="3.30.450.20">
    <property type="entry name" value="PAS domain"/>
    <property type="match status" value="2"/>
</dbReference>
<keyword evidence="10" id="KW-0175">Coiled coil</keyword>
<dbReference type="PANTHER" id="PTHR43065">
    <property type="entry name" value="SENSOR HISTIDINE KINASE"/>
    <property type="match status" value="1"/>
</dbReference>
<dbReference type="CDD" id="cd18161">
    <property type="entry name" value="REC_hyHK_blue-like"/>
    <property type="match status" value="1"/>
</dbReference>
<dbReference type="PROSITE" id="PS50110">
    <property type="entry name" value="RESPONSE_REGULATORY"/>
    <property type="match status" value="1"/>
</dbReference>
<keyword evidence="7" id="KW-0067">ATP-binding</keyword>
<reference evidence="15 16" key="1">
    <citation type="submission" date="2020-08" db="EMBL/GenBank/DDBJ databases">
        <title>Genomic Encyclopedia of Type Strains, Phase IV (KMG-IV): sequencing the most valuable type-strain genomes for metagenomic binning, comparative biology and taxonomic classification.</title>
        <authorList>
            <person name="Goeker M."/>
        </authorList>
    </citation>
    <scope>NUCLEOTIDE SEQUENCE [LARGE SCALE GENOMIC DNA]</scope>
    <source>
        <strain evidence="15 16">DSM 24194</strain>
    </source>
</reference>
<dbReference type="InterPro" id="IPR036097">
    <property type="entry name" value="HisK_dim/P_sf"/>
</dbReference>
<dbReference type="CDD" id="cd00130">
    <property type="entry name" value="PAS"/>
    <property type="match status" value="2"/>
</dbReference>
<dbReference type="SMART" id="SM00448">
    <property type="entry name" value="REC"/>
    <property type="match status" value="1"/>
</dbReference>
<dbReference type="SMART" id="SM00388">
    <property type="entry name" value="HisKA"/>
    <property type="match status" value="1"/>
</dbReference>
<evidence type="ECO:0000259" key="11">
    <source>
        <dbReference type="PROSITE" id="PS50109"/>
    </source>
</evidence>
<evidence type="ECO:0000256" key="2">
    <source>
        <dbReference type="ARBA" id="ARBA00012438"/>
    </source>
</evidence>
<feature type="domain" description="Histidine kinase" evidence="11">
    <location>
        <begin position="676"/>
        <end position="906"/>
    </location>
</feature>
<proteinExistence type="predicted"/>
<evidence type="ECO:0000256" key="7">
    <source>
        <dbReference type="ARBA" id="ARBA00022840"/>
    </source>
</evidence>
<evidence type="ECO:0000256" key="8">
    <source>
        <dbReference type="ARBA" id="ARBA00023012"/>
    </source>
</evidence>
<feature type="domain" description="PAS" evidence="13">
    <location>
        <begin position="25"/>
        <end position="96"/>
    </location>
</feature>
<dbReference type="InterPro" id="IPR004358">
    <property type="entry name" value="Sig_transdc_His_kin-like_C"/>
</dbReference>
<dbReference type="InterPro" id="IPR036890">
    <property type="entry name" value="HATPase_C_sf"/>
</dbReference>
<feature type="domain" description="PAS" evidence="13">
    <location>
        <begin position="153"/>
        <end position="205"/>
    </location>
</feature>
<name>A0A839YWX7_9SPHN</name>
<dbReference type="EMBL" id="JACICF010000001">
    <property type="protein sequence ID" value="MBB3762990.1"/>
    <property type="molecule type" value="Genomic_DNA"/>
</dbReference>
<dbReference type="InterPro" id="IPR035965">
    <property type="entry name" value="PAS-like_dom_sf"/>
</dbReference>
<dbReference type="NCBIfam" id="TIGR00229">
    <property type="entry name" value="sensory_box"/>
    <property type="match status" value="2"/>
</dbReference>
<dbReference type="CDD" id="cd00082">
    <property type="entry name" value="HisKA"/>
    <property type="match status" value="1"/>
</dbReference>
<keyword evidence="8" id="KW-0902">Two-component regulatory system</keyword>
<feature type="modified residue" description="4-aspartylphosphate" evidence="9">
    <location>
        <position position="979"/>
    </location>
</feature>
<dbReference type="Pfam" id="PF08447">
    <property type="entry name" value="PAS_3"/>
    <property type="match status" value="1"/>
</dbReference>
<dbReference type="GO" id="GO:0000155">
    <property type="term" value="F:phosphorelay sensor kinase activity"/>
    <property type="evidence" value="ECO:0007669"/>
    <property type="project" value="InterPro"/>
</dbReference>
<dbReference type="InterPro" id="IPR013655">
    <property type="entry name" value="PAS_fold_3"/>
</dbReference>
<dbReference type="SUPFAM" id="SSF55781">
    <property type="entry name" value="GAF domain-like"/>
    <property type="match status" value="2"/>
</dbReference>
<dbReference type="Pfam" id="PF00989">
    <property type="entry name" value="PAS"/>
    <property type="match status" value="1"/>
</dbReference>
<evidence type="ECO:0000256" key="9">
    <source>
        <dbReference type="PROSITE-ProRule" id="PRU00169"/>
    </source>
</evidence>
<dbReference type="InterPro" id="IPR001610">
    <property type="entry name" value="PAC"/>
</dbReference>
<dbReference type="GO" id="GO:0006355">
    <property type="term" value="P:regulation of DNA-templated transcription"/>
    <property type="evidence" value="ECO:0007669"/>
    <property type="project" value="InterPro"/>
</dbReference>
<gene>
    <name evidence="15" type="ORF">FHS50_000013</name>
</gene>
<dbReference type="SUPFAM" id="SSF47384">
    <property type="entry name" value="Homodimeric domain of signal transducing histidine kinase"/>
    <property type="match status" value="1"/>
</dbReference>
<dbReference type="InterPro" id="IPR000014">
    <property type="entry name" value="PAS"/>
</dbReference>
<dbReference type="InterPro" id="IPR003661">
    <property type="entry name" value="HisK_dim/P_dom"/>
</dbReference>
<dbReference type="Gene3D" id="2.10.70.100">
    <property type="match status" value="1"/>
</dbReference>
<dbReference type="InterPro" id="IPR005467">
    <property type="entry name" value="His_kinase_dom"/>
</dbReference>
<dbReference type="SMART" id="SM00065">
    <property type="entry name" value="GAF"/>
    <property type="match status" value="2"/>
</dbReference>
<dbReference type="InterPro" id="IPR011006">
    <property type="entry name" value="CheY-like_superfamily"/>
</dbReference>
<dbReference type="RefSeq" id="WP_246332886.1">
    <property type="nucleotide sequence ID" value="NZ_JACICF010000001.1"/>
</dbReference>
<accession>A0A839YWX7</accession>
<dbReference type="Pfam" id="PF00512">
    <property type="entry name" value="HisKA"/>
    <property type="match status" value="1"/>
</dbReference>
<dbReference type="GO" id="GO:0005524">
    <property type="term" value="F:ATP binding"/>
    <property type="evidence" value="ECO:0007669"/>
    <property type="project" value="UniProtKB-KW"/>
</dbReference>
<dbReference type="EC" id="2.7.13.3" evidence="2"/>